<accession>A0AAV2GF40</accession>
<proteinExistence type="predicted"/>
<feature type="coiled-coil region" evidence="1">
    <location>
        <begin position="33"/>
        <end position="71"/>
    </location>
</feature>
<evidence type="ECO:0000313" key="3">
    <source>
        <dbReference type="Proteomes" id="UP001497516"/>
    </source>
</evidence>
<dbReference type="AlphaFoldDB" id="A0AAV2GF40"/>
<sequence>MAETGDEQRQRAALVAAFNHQLRDFNGHERSIAAAYEPKIAELRRKIQEAEEQVEREVEEARRNYDAACAKLLKDWVDEQGSEESLEGDSASIVKSKKTKYVIHSISYVGSCNTREL</sequence>
<gene>
    <name evidence="2" type="ORF">LTRI10_LOCUS48344</name>
</gene>
<dbReference type="Proteomes" id="UP001497516">
    <property type="component" value="Chromosome 8"/>
</dbReference>
<protein>
    <submittedName>
        <fullName evidence="2">Uncharacterized protein</fullName>
    </submittedName>
</protein>
<evidence type="ECO:0000256" key="1">
    <source>
        <dbReference type="SAM" id="Coils"/>
    </source>
</evidence>
<name>A0AAV2GF40_9ROSI</name>
<reference evidence="2 3" key="1">
    <citation type="submission" date="2024-04" db="EMBL/GenBank/DDBJ databases">
        <authorList>
            <person name="Fracassetti M."/>
        </authorList>
    </citation>
    <scope>NUCLEOTIDE SEQUENCE [LARGE SCALE GENOMIC DNA]</scope>
</reference>
<dbReference type="EMBL" id="OZ034821">
    <property type="protein sequence ID" value="CAL1408774.1"/>
    <property type="molecule type" value="Genomic_DNA"/>
</dbReference>
<organism evidence="2 3">
    <name type="scientific">Linum trigynum</name>
    <dbReference type="NCBI Taxonomy" id="586398"/>
    <lineage>
        <taxon>Eukaryota</taxon>
        <taxon>Viridiplantae</taxon>
        <taxon>Streptophyta</taxon>
        <taxon>Embryophyta</taxon>
        <taxon>Tracheophyta</taxon>
        <taxon>Spermatophyta</taxon>
        <taxon>Magnoliopsida</taxon>
        <taxon>eudicotyledons</taxon>
        <taxon>Gunneridae</taxon>
        <taxon>Pentapetalae</taxon>
        <taxon>rosids</taxon>
        <taxon>fabids</taxon>
        <taxon>Malpighiales</taxon>
        <taxon>Linaceae</taxon>
        <taxon>Linum</taxon>
    </lineage>
</organism>
<evidence type="ECO:0000313" key="2">
    <source>
        <dbReference type="EMBL" id="CAL1408774.1"/>
    </source>
</evidence>
<keyword evidence="1" id="KW-0175">Coiled coil</keyword>
<keyword evidence="3" id="KW-1185">Reference proteome</keyword>